<dbReference type="EMBL" id="CP092865">
    <property type="protein sequence ID" value="UYV65961.1"/>
    <property type="molecule type" value="Genomic_DNA"/>
</dbReference>
<name>A0ABY6KAT4_9ARAC</name>
<proteinExistence type="predicted"/>
<dbReference type="Proteomes" id="UP001235939">
    <property type="component" value="Chromosome 03"/>
</dbReference>
<protein>
    <submittedName>
        <fullName evidence="1">Uncharacterized protein</fullName>
    </submittedName>
</protein>
<evidence type="ECO:0000313" key="2">
    <source>
        <dbReference type="Proteomes" id="UP001235939"/>
    </source>
</evidence>
<reference evidence="1 2" key="1">
    <citation type="submission" date="2022-01" db="EMBL/GenBank/DDBJ databases">
        <title>A chromosomal length assembly of Cordylochernes scorpioides.</title>
        <authorList>
            <person name="Zeh D."/>
            <person name="Zeh J."/>
        </authorList>
    </citation>
    <scope>NUCLEOTIDE SEQUENCE [LARGE SCALE GENOMIC DNA]</scope>
    <source>
        <strain evidence="1">IN4F17</strain>
        <tissue evidence="1">Whole Body</tissue>
    </source>
</reference>
<organism evidence="1 2">
    <name type="scientific">Cordylochernes scorpioides</name>
    <dbReference type="NCBI Taxonomy" id="51811"/>
    <lineage>
        <taxon>Eukaryota</taxon>
        <taxon>Metazoa</taxon>
        <taxon>Ecdysozoa</taxon>
        <taxon>Arthropoda</taxon>
        <taxon>Chelicerata</taxon>
        <taxon>Arachnida</taxon>
        <taxon>Pseudoscorpiones</taxon>
        <taxon>Cheliferoidea</taxon>
        <taxon>Chernetidae</taxon>
        <taxon>Cordylochernes</taxon>
    </lineage>
</organism>
<keyword evidence="2" id="KW-1185">Reference proteome</keyword>
<accession>A0ABY6KAT4</accession>
<gene>
    <name evidence="1" type="ORF">LAZ67_3006009</name>
</gene>
<evidence type="ECO:0000313" key="1">
    <source>
        <dbReference type="EMBL" id="UYV65961.1"/>
    </source>
</evidence>
<sequence>MKPPPQTDCDCPTACPLGFLVEEKSAIVWRGAHGHVSHPEAAPSGAITIIPNLRDESNDKQKNKVSRNGIIVKRRSTIISHIILCYKLHA</sequence>